<dbReference type="RefSeq" id="WP_338177291.1">
    <property type="nucleotide sequence ID" value="NZ_JAEKNQ010000021.1"/>
</dbReference>
<reference evidence="5 6" key="1">
    <citation type="submission" date="2020-10" db="EMBL/GenBank/DDBJ databases">
        <title>Ca. Dormibacterota MAGs.</title>
        <authorList>
            <person name="Montgomery K."/>
        </authorList>
    </citation>
    <scope>NUCLEOTIDE SEQUENCE [LARGE SCALE GENOMIC DNA]</scope>
    <source>
        <strain evidence="5">SC8811_S16_3</strain>
    </source>
</reference>
<keyword evidence="3" id="KW-0804">Transcription</keyword>
<dbReference type="InterPro" id="IPR036390">
    <property type="entry name" value="WH_DNA-bd_sf"/>
</dbReference>
<dbReference type="GO" id="GO:0006950">
    <property type="term" value="P:response to stress"/>
    <property type="evidence" value="ECO:0007669"/>
    <property type="project" value="TreeGrafter"/>
</dbReference>
<evidence type="ECO:0000256" key="2">
    <source>
        <dbReference type="ARBA" id="ARBA00023125"/>
    </source>
</evidence>
<comment type="caution">
    <text evidence="5">The sequence shown here is derived from an EMBL/GenBank/DDBJ whole genome shotgun (WGS) entry which is preliminary data.</text>
</comment>
<dbReference type="Pfam" id="PF12802">
    <property type="entry name" value="MarR_2"/>
    <property type="match status" value="1"/>
</dbReference>
<dbReference type="GO" id="GO:0003677">
    <property type="term" value="F:DNA binding"/>
    <property type="evidence" value="ECO:0007669"/>
    <property type="project" value="UniProtKB-KW"/>
</dbReference>
<sequence>MAESDEHDEIMIGALVSTVWLELRHRVSAALAAAGFDDYRPTHESVFQWLGPDGDRVSDLAQHAGMTRQSMAELVDYLEAHGYVERVPDPSDGRAVLVQRTDRGWMVNRAARRVVEETQAEWARALGREEFDHLLSHLRRLAGVIQRPARVAGHPRTRRGAR</sequence>
<feature type="domain" description="HTH marR-type" evidence="4">
    <location>
        <begin position="9"/>
        <end position="143"/>
    </location>
</feature>
<protein>
    <submittedName>
        <fullName evidence="5">Winged helix-turn-helix transcriptional regulator</fullName>
    </submittedName>
</protein>
<dbReference type="InterPro" id="IPR000835">
    <property type="entry name" value="HTH_MarR-typ"/>
</dbReference>
<dbReference type="InterPro" id="IPR039422">
    <property type="entry name" value="MarR/SlyA-like"/>
</dbReference>
<dbReference type="InterPro" id="IPR036388">
    <property type="entry name" value="WH-like_DNA-bd_sf"/>
</dbReference>
<dbReference type="PANTHER" id="PTHR33164">
    <property type="entry name" value="TRANSCRIPTIONAL REGULATOR, MARR FAMILY"/>
    <property type="match status" value="1"/>
</dbReference>
<dbReference type="Gene3D" id="1.10.10.10">
    <property type="entry name" value="Winged helix-like DNA-binding domain superfamily/Winged helix DNA-binding domain"/>
    <property type="match status" value="1"/>
</dbReference>
<keyword evidence="1" id="KW-0805">Transcription regulation</keyword>
<organism evidence="5 6">
    <name type="scientific">Candidatus Dormiibacter inghamiae</name>
    <dbReference type="NCBI Taxonomy" id="3127013"/>
    <lineage>
        <taxon>Bacteria</taxon>
        <taxon>Bacillati</taxon>
        <taxon>Candidatus Dormiibacterota</taxon>
        <taxon>Candidatus Dormibacteria</taxon>
        <taxon>Candidatus Dormibacterales</taxon>
        <taxon>Candidatus Dormibacteraceae</taxon>
        <taxon>Candidatus Dormiibacter</taxon>
    </lineage>
</organism>
<keyword evidence="2" id="KW-0238">DNA-binding</keyword>
<evidence type="ECO:0000259" key="4">
    <source>
        <dbReference type="PROSITE" id="PS50995"/>
    </source>
</evidence>
<dbReference type="PROSITE" id="PS01117">
    <property type="entry name" value="HTH_MARR_1"/>
    <property type="match status" value="1"/>
</dbReference>
<gene>
    <name evidence="5" type="ORF">JF888_05455</name>
</gene>
<evidence type="ECO:0000313" key="5">
    <source>
        <dbReference type="EMBL" id="MBJ7602624.1"/>
    </source>
</evidence>
<accession>A0A934KBX5</accession>
<evidence type="ECO:0000256" key="3">
    <source>
        <dbReference type="ARBA" id="ARBA00023163"/>
    </source>
</evidence>
<dbReference type="Proteomes" id="UP000620075">
    <property type="component" value="Unassembled WGS sequence"/>
</dbReference>
<name>A0A934KBX5_9BACT</name>
<dbReference type="EMBL" id="JAEKNQ010000021">
    <property type="protein sequence ID" value="MBJ7602624.1"/>
    <property type="molecule type" value="Genomic_DNA"/>
</dbReference>
<dbReference type="AlphaFoldDB" id="A0A934KBX5"/>
<dbReference type="PRINTS" id="PR00598">
    <property type="entry name" value="HTHMARR"/>
</dbReference>
<proteinExistence type="predicted"/>
<dbReference type="InterPro" id="IPR023187">
    <property type="entry name" value="Tscrpt_reg_MarR-type_CS"/>
</dbReference>
<dbReference type="SUPFAM" id="SSF46785">
    <property type="entry name" value="Winged helix' DNA-binding domain"/>
    <property type="match status" value="1"/>
</dbReference>
<evidence type="ECO:0000313" key="6">
    <source>
        <dbReference type="Proteomes" id="UP000620075"/>
    </source>
</evidence>
<evidence type="ECO:0000256" key="1">
    <source>
        <dbReference type="ARBA" id="ARBA00023015"/>
    </source>
</evidence>
<dbReference type="PROSITE" id="PS50995">
    <property type="entry name" value="HTH_MARR_2"/>
    <property type="match status" value="1"/>
</dbReference>
<dbReference type="GO" id="GO:0003700">
    <property type="term" value="F:DNA-binding transcription factor activity"/>
    <property type="evidence" value="ECO:0007669"/>
    <property type="project" value="InterPro"/>
</dbReference>
<dbReference type="PANTHER" id="PTHR33164:SF99">
    <property type="entry name" value="MARR FAMILY REGULATORY PROTEIN"/>
    <property type="match status" value="1"/>
</dbReference>
<dbReference type="SMART" id="SM00347">
    <property type="entry name" value="HTH_MARR"/>
    <property type="match status" value="1"/>
</dbReference>